<keyword evidence="2" id="KW-1185">Reference proteome</keyword>
<dbReference type="EMBL" id="FWXZ01000002">
    <property type="protein sequence ID" value="SMC48936.1"/>
    <property type="molecule type" value="Genomic_DNA"/>
</dbReference>
<accession>A0AC61PJM4</accession>
<proteinExistence type="predicted"/>
<dbReference type="Proteomes" id="UP000192328">
    <property type="component" value="Unassembled WGS sequence"/>
</dbReference>
<evidence type="ECO:0000313" key="1">
    <source>
        <dbReference type="EMBL" id="SMC48936.1"/>
    </source>
</evidence>
<gene>
    <name evidence="1" type="ORF">SAMN06297397_1027</name>
</gene>
<reference evidence="1" key="1">
    <citation type="submission" date="2017-04" db="EMBL/GenBank/DDBJ databases">
        <authorList>
            <person name="Varghese N."/>
            <person name="Submissions S."/>
        </authorList>
    </citation>
    <scope>NUCLEOTIDE SEQUENCE</scope>
    <source>
        <strain evidence="1">WTE2008</strain>
    </source>
</reference>
<organism evidence="1 2">
    <name type="scientific">Aristaeella lactis</name>
    <dbReference type="NCBI Taxonomy" id="3046383"/>
    <lineage>
        <taxon>Bacteria</taxon>
        <taxon>Bacillati</taxon>
        <taxon>Bacillota</taxon>
        <taxon>Clostridia</taxon>
        <taxon>Eubacteriales</taxon>
        <taxon>Aristaeellaceae</taxon>
        <taxon>Aristaeella</taxon>
    </lineage>
</organism>
<sequence>MELAEYEEKHVRVTEKHIQESLYIFRQNTACMSMAKKRQESGSEIFSSMNRRLIPLRKRKCTEQRSSGQNG</sequence>
<evidence type="ECO:0000313" key="2">
    <source>
        <dbReference type="Proteomes" id="UP000192328"/>
    </source>
</evidence>
<protein>
    <submittedName>
        <fullName evidence="1">Uncharacterized protein</fullName>
    </submittedName>
</protein>
<name>A0AC61PJM4_9FIRM</name>
<comment type="caution">
    <text evidence="1">The sequence shown here is derived from an EMBL/GenBank/DDBJ whole genome shotgun (WGS) entry which is preliminary data.</text>
</comment>